<reference evidence="1 2" key="1">
    <citation type="journal article" date="2015" name="Genome Announc.">
        <title>Expanding the biotechnology potential of lactobacilli through comparative genomics of 213 strains and associated genera.</title>
        <authorList>
            <person name="Sun Z."/>
            <person name="Harris H.M."/>
            <person name="McCann A."/>
            <person name="Guo C."/>
            <person name="Argimon S."/>
            <person name="Zhang W."/>
            <person name="Yang X."/>
            <person name="Jeffery I.B."/>
            <person name="Cooney J.C."/>
            <person name="Kagawa T.F."/>
            <person name="Liu W."/>
            <person name="Song Y."/>
            <person name="Salvetti E."/>
            <person name="Wrobel A."/>
            <person name="Rasinkangas P."/>
            <person name="Parkhill J."/>
            <person name="Rea M.C."/>
            <person name="O'Sullivan O."/>
            <person name="Ritari J."/>
            <person name="Douillard F.P."/>
            <person name="Paul Ross R."/>
            <person name="Yang R."/>
            <person name="Briner A.E."/>
            <person name="Felis G.E."/>
            <person name="de Vos W.M."/>
            <person name="Barrangou R."/>
            <person name="Klaenhammer T.R."/>
            <person name="Caufield P.W."/>
            <person name="Cui Y."/>
            <person name="Zhang H."/>
            <person name="O'Toole P.W."/>
        </authorList>
    </citation>
    <scope>NUCLEOTIDE SEQUENCE [LARGE SCALE GENOMIC DNA]</scope>
    <source>
        <strain evidence="1 2">DSM 19909</strain>
    </source>
</reference>
<name>A0A0R1LVR9_9LACO</name>
<protein>
    <submittedName>
        <fullName evidence="1">Uncharacterized protein</fullName>
    </submittedName>
</protein>
<dbReference type="AlphaFoldDB" id="A0A0R1LVR9"/>
<comment type="caution">
    <text evidence="1">The sequence shown here is derived from an EMBL/GenBank/DDBJ whole genome shotgun (WGS) entry which is preliminary data.</text>
</comment>
<sequence>MLLMEGEIDLFKAMVVLHDGDDYIRMNKVYFETMPVAGQYMIHSDGLAYVVEEVTTFAGYVSSKGATTILVVHQAPKDAAVNQLYGIDIERDLDDPEAD</sequence>
<organism evidence="1 2">
    <name type="scientific">Secundilactobacillus odoratitofui DSM 19909 = JCM 15043</name>
    <dbReference type="NCBI Taxonomy" id="1423776"/>
    <lineage>
        <taxon>Bacteria</taxon>
        <taxon>Bacillati</taxon>
        <taxon>Bacillota</taxon>
        <taxon>Bacilli</taxon>
        <taxon>Lactobacillales</taxon>
        <taxon>Lactobacillaceae</taxon>
        <taxon>Secundilactobacillus</taxon>
    </lineage>
</organism>
<dbReference type="STRING" id="1423776.FD04_GL002298"/>
<dbReference type="EMBL" id="AZEE01000010">
    <property type="protein sequence ID" value="KRK99480.1"/>
    <property type="molecule type" value="Genomic_DNA"/>
</dbReference>
<dbReference type="PATRIC" id="fig|1423776.4.peg.2328"/>
<gene>
    <name evidence="1" type="ORF">FD04_GL002298</name>
</gene>
<accession>A0A0R1LVR9</accession>
<proteinExistence type="predicted"/>
<keyword evidence="2" id="KW-1185">Reference proteome</keyword>
<dbReference type="Proteomes" id="UP000051160">
    <property type="component" value="Unassembled WGS sequence"/>
</dbReference>
<evidence type="ECO:0000313" key="2">
    <source>
        <dbReference type="Proteomes" id="UP000051160"/>
    </source>
</evidence>
<evidence type="ECO:0000313" key="1">
    <source>
        <dbReference type="EMBL" id="KRK99480.1"/>
    </source>
</evidence>